<dbReference type="SUPFAM" id="SSF54160">
    <property type="entry name" value="Chromo domain-like"/>
    <property type="match status" value="1"/>
</dbReference>
<gene>
    <name evidence="4" type="ORF">RIMI_LOCUS7775994</name>
</gene>
<dbReference type="Proteomes" id="UP001176940">
    <property type="component" value="Unassembled WGS sequence"/>
</dbReference>
<dbReference type="PANTHER" id="PTHR22812">
    <property type="entry name" value="CHROMOBOX PROTEIN"/>
    <property type="match status" value="1"/>
</dbReference>
<evidence type="ECO:0000313" key="5">
    <source>
        <dbReference type="Proteomes" id="UP001176940"/>
    </source>
</evidence>
<evidence type="ECO:0000256" key="1">
    <source>
        <dbReference type="ARBA" id="ARBA00004123"/>
    </source>
</evidence>
<comment type="subcellular location">
    <subcellularLocation>
        <location evidence="1">Nucleus</location>
    </subcellularLocation>
</comment>
<keyword evidence="5" id="KW-1185">Reference proteome</keyword>
<protein>
    <recommendedName>
        <fullName evidence="3">Chromo domain-containing protein</fullName>
    </recommendedName>
</protein>
<evidence type="ECO:0000313" key="4">
    <source>
        <dbReference type="EMBL" id="CAJ0938747.1"/>
    </source>
</evidence>
<accession>A0ABN9LCS8</accession>
<dbReference type="Pfam" id="PF00385">
    <property type="entry name" value="Chromo"/>
    <property type="match status" value="1"/>
</dbReference>
<sequence length="225" mass="26098">MTLMVEFLHKKIEANAAEIRNIEAQLTSAGTSEELSALKVRGTAMGSNVVRPYANAYMAHFEESIINYLSPAHTGTFLIKNRYTSTRGILLSVHFQRFGQRRLRRRVFLEIWTNVRHNLKEANRRSKKYFDKKRREALFAVGDMKVGTPDKEAMPTVPPVDEDGEFDISRILDSRWHRGRLQYLVSWKDFGPEDNSWEKAEDVSASRLIKAFYRRFTNKARPRGS</sequence>
<feature type="domain" description="Chromo" evidence="3">
    <location>
        <begin position="166"/>
        <end position="224"/>
    </location>
</feature>
<dbReference type="SMART" id="SM00298">
    <property type="entry name" value="CHROMO"/>
    <property type="match status" value="1"/>
</dbReference>
<comment type="caution">
    <text evidence="4">The sequence shown here is derived from an EMBL/GenBank/DDBJ whole genome shotgun (WGS) entry which is preliminary data.</text>
</comment>
<dbReference type="EMBL" id="CAUEEQ010014955">
    <property type="protein sequence ID" value="CAJ0938747.1"/>
    <property type="molecule type" value="Genomic_DNA"/>
</dbReference>
<organism evidence="4 5">
    <name type="scientific">Ranitomeya imitator</name>
    <name type="common">mimic poison frog</name>
    <dbReference type="NCBI Taxonomy" id="111125"/>
    <lineage>
        <taxon>Eukaryota</taxon>
        <taxon>Metazoa</taxon>
        <taxon>Chordata</taxon>
        <taxon>Craniata</taxon>
        <taxon>Vertebrata</taxon>
        <taxon>Euteleostomi</taxon>
        <taxon>Amphibia</taxon>
        <taxon>Batrachia</taxon>
        <taxon>Anura</taxon>
        <taxon>Neobatrachia</taxon>
        <taxon>Hyloidea</taxon>
        <taxon>Dendrobatidae</taxon>
        <taxon>Dendrobatinae</taxon>
        <taxon>Ranitomeya</taxon>
    </lineage>
</organism>
<keyword evidence="2" id="KW-0539">Nucleus</keyword>
<dbReference type="InterPro" id="IPR016197">
    <property type="entry name" value="Chromo-like_dom_sf"/>
</dbReference>
<evidence type="ECO:0000256" key="2">
    <source>
        <dbReference type="ARBA" id="ARBA00023242"/>
    </source>
</evidence>
<dbReference type="PROSITE" id="PS50013">
    <property type="entry name" value="CHROMO_2"/>
    <property type="match status" value="1"/>
</dbReference>
<dbReference type="InterPro" id="IPR000953">
    <property type="entry name" value="Chromo/chromo_shadow_dom"/>
</dbReference>
<dbReference type="InterPro" id="IPR051219">
    <property type="entry name" value="Heterochromatin_chromo-domain"/>
</dbReference>
<dbReference type="InterPro" id="IPR023780">
    <property type="entry name" value="Chromo_domain"/>
</dbReference>
<reference evidence="4" key="1">
    <citation type="submission" date="2023-07" db="EMBL/GenBank/DDBJ databases">
        <authorList>
            <person name="Stuckert A."/>
        </authorList>
    </citation>
    <scope>NUCLEOTIDE SEQUENCE</scope>
</reference>
<proteinExistence type="predicted"/>
<dbReference type="Gene3D" id="2.40.50.40">
    <property type="match status" value="1"/>
</dbReference>
<name>A0ABN9LCS8_9NEOB</name>
<evidence type="ECO:0000259" key="3">
    <source>
        <dbReference type="PROSITE" id="PS50013"/>
    </source>
</evidence>